<dbReference type="Gene3D" id="1.20.1050.10">
    <property type="match status" value="1"/>
</dbReference>
<dbReference type="SUPFAM" id="SSF52833">
    <property type="entry name" value="Thioredoxin-like"/>
    <property type="match status" value="1"/>
</dbReference>
<keyword evidence="3" id="KW-1185">Reference proteome</keyword>
<dbReference type="Pfam" id="PF13417">
    <property type="entry name" value="GST_N_3"/>
    <property type="match status" value="1"/>
</dbReference>
<dbReference type="Pfam" id="PF22041">
    <property type="entry name" value="GST_C_7"/>
    <property type="match status" value="1"/>
</dbReference>
<dbReference type="InterPro" id="IPR050983">
    <property type="entry name" value="GST_Omega/HSP26"/>
</dbReference>
<feature type="domain" description="GST N-terminal" evidence="1">
    <location>
        <begin position="9"/>
        <end position="100"/>
    </location>
</feature>
<dbReference type="PANTHER" id="PTHR43968:SF6">
    <property type="entry name" value="GLUTATHIONE S-TRANSFERASE OMEGA"/>
    <property type="match status" value="1"/>
</dbReference>
<protein>
    <recommendedName>
        <fullName evidence="1">GST N-terminal domain-containing protein</fullName>
    </recommendedName>
</protein>
<organism evidence="2 3">
    <name type="scientific">Marasmius crinis-equi</name>
    <dbReference type="NCBI Taxonomy" id="585013"/>
    <lineage>
        <taxon>Eukaryota</taxon>
        <taxon>Fungi</taxon>
        <taxon>Dikarya</taxon>
        <taxon>Basidiomycota</taxon>
        <taxon>Agaricomycotina</taxon>
        <taxon>Agaricomycetes</taxon>
        <taxon>Agaricomycetidae</taxon>
        <taxon>Agaricales</taxon>
        <taxon>Marasmiineae</taxon>
        <taxon>Marasmiaceae</taxon>
        <taxon>Marasmius</taxon>
    </lineage>
</organism>
<dbReference type="Gene3D" id="3.40.30.10">
    <property type="entry name" value="Glutaredoxin"/>
    <property type="match status" value="1"/>
</dbReference>
<dbReference type="InterPro" id="IPR054416">
    <property type="entry name" value="GST_UstS-like_C"/>
</dbReference>
<dbReference type="PANTHER" id="PTHR43968">
    <property type="match status" value="1"/>
</dbReference>
<proteinExistence type="predicted"/>
<evidence type="ECO:0000259" key="1">
    <source>
        <dbReference type="PROSITE" id="PS50404"/>
    </source>
</evidence>
<comment type="caution">
    <text evidence="2">The sequence shown here is derived from an EMBL/GenBank/DDBJ whole genome shotgun (WGS) entry which is preliminary data.</text>
</comment>
<dbReference type="InterPro" id="IPR004045">
    <property type="entry name" value="Glutathione_S-Trfase_N"/>
</dbReference>
<dbReference type="Proteomes" id="UP001465976">
    <property type="component" value="Unassembled WGS sequence"/>
</dbReference>
<name>A0ABR3EN72_9AGAR</name>
<sequence>MITVYDLGPGKIPSHLGLSQHVRKTIFTLNYKRIPFKIVNITLDEVESTAKSVGAPPSTKNPDGSPKYTVPFIHDSTTGKVVTESFLIAEYLDEAYPDTPKVIPPGTRALQHVFAETSSGKLLPLVPLYIPRIVDFSAPGMVEMALRRFGPPPSPPTDEQREEMWKTAEDGFNELTSAYGDKEGIFVMGEKPVFADLALAALIATIKVSFGDESEEWKRASGWIGGRAGKLVDEVIKYERVSA</sequence>
<evidence type="ECO:0000313" key="2">
    <source>
        <dbReference type="EMBL" id="KAL0564341.1"/>
    </source>
</evidence>
<dbReference type="EMBL" id="JBAHYK010002841">
    <property type="protein sequence ID" value="KAL0564341.1"/>
    <property type="molecule type" value="Genomic_DNA"/>
</dbReference>
<dbReference type="InterPro" id="IPR036249">
    <property type="entry name" value="Thioredoxin-like_sf"/>
</dbReference>
<reference evidence="2 3" key="1">
    <citation type="submission" date="2024-02" db="EMBL/GenBank/DDBJ databases">
        <title>A draft genome for the cacao thread blight pathogen Marasmius crinis-equi.</title>
        <authorList>
            <person name="Cohen S.P."/>
            <person name="Baruah I.K."/>
            <person name="Amoako-Attah I."/>
            <person name="Bukari Y."/>
            <person name="Meinhardt L.W."/>
            <person name="Bailey B.A."/>
        </authorList>
    </citation>
    <scope>NUCLEOTIDE SEQUENCE [LARGE SCALE GENOMIC DNA]</scope>
    <source>
        <strain evidence="2 3">GH-76</strain>
    </source>
</reference>
<dbReference type="PROSITE" id="PS50404">
    <property type="entry name" value="GST_NTER"/>
    <property type="match status" value="1"/>
</dbReference>
<gene>
    <name evidence="2" type="ORF">V5O48_017706</name>
</gene>
<evidence type="ECO:0000313" key="3">
    <source>
        <dbReference type="Proteomes" id="UP001465976"/>
    </source>
</evidence>
<accession>A0ABR3EN72</accession>